<organism evidence="4 5">
    <name type="scientific">Lolium multiflorum</name>
    <name type="common">Italian ryegrass</name>
    <name type="synonym">Lolium perenne subsp. multiflorum</name>
    <dbReference type="NCBI Taxonomy" id="4521"/>
    <lineage>
        <taxon>Eukaryota</taxon>
        <taxon>Viridiplantae</taxon>
        <taxon>Streptophyta</taxon>
        <taxon>Embryophyta</taxon>
        <taxon>Tracheophyta</taxon>
        <taxon>Spermatophyta</taxon>
        <taxon>Magnoliopsida</taxon>
        <taxon>Liliopsida</taxon>
        <taxon>Poales</taxon>
        <taxon>Poaceae</taxon>
        <taxon>BOP clade</taxon>
        <taxon>Pooideae</taxon>
        <taxon>Poodae</taxon>
        <taxon>Poeae</taxon>
        <taxon>Poeae Chloroplast Group 2 (Poeae type)</taxon>
        <taxon>Loliodinae</taxon>
        <taxon>Loliinae</taxon>
        <taxon>Lolium</taxon>
    </lineage>
</organism>
<protein>
    <recommendedName>
        <fullName evidence="3">Xylanase inhibitor C-terminal domain-containing protein</fullName>
    </recommendedName>
</protein>
<dbReference type="GO" id="GO:0008233">
    <property type="term" value="F:peptidase activity"/>
    <property type="evidence" value="ECO:0007669"/>
    <property type="project" value="UniProtKB-KW"/>
</dbReference>
<dbReference type="SUPFAM" id="SSF50630">
    <property type="entry name" value="Acid proteases"/>
    <property type="match status" value="1"/>
</dbReference>
<dbReference type="GO" id="GO:0006508">
    <property type="term" value="P:proteolysis"/>
    <property type="evidence" value="ECO:0007669"/>
    <property type="project" value="UniProtKB-KW"/>
</dbReference>
<dbReference type="InterPro" id="IPR051708">
    <property type="entry name" value="Plant_Aspart_Prot_A1"/>
</dbReference>
<dbReference type="EMBL" id="JAUUTY010000006">
    <property type="protein sequence ID" value="KAK1619222.1"/>
    <property type="molecule type" value="Genomic_DNA"/>
</dbReference>
<evidence type="ECO:0000313" key="4">
    <source>
        <dbReference type="EMBL" id="KAK1619222.1"/>
    </source>
</evidence>
<keyword evidence="5" id="KW-1185">Reference proteome</keyword>
<evidence type="ECO:0000256" key="1">
    <source>
        <dbReference type="ARBA" id="ARBA00022670"/>
    </source>
</evidence>
<evidence type="ECO:0000259" key="3">
    <source>
        <dbReference type="Pfam" id="PF14541"/>
    </source>
</evidence>
<dbReference type="PANTHER" id="PTHR47967">
    <property type="entry name" value="OS07G0603500 PROTEIN-RELATED"/>
    <property type="match status" value="1"/>
</dbReference>
<dbReference type="AlphaFoldDB" id="A0AAD8RDV3"/>
<dbReference type="GO" id="GO:0005576">
    <property type="term" value="C:extracellular region"/>
    <property type="evidence" value="ECO:0007669"/>
    <property type="project" value="TreeGrafter"/>
</dbReference>
<reference evidence="4" key="1">
    <citation type="submission" date="2023-07" db="EMBL/GenBank/DDBJ databases">
        <title>A chromosome-level genome assembly of Lolium multiflorum.</title>
        <authorList>
            <person name="Chen Y."/>
            <person name="Copetti D."/>
            <person name="Kolliker R."/>
            <person name="Studer B."/>
        </authorList>
    </citation>
    <scope>NUCLEOTIDE SEQUENCE</scope>
    <source>
        <strain evidence="4">02402/16</strain>
        <tissue evidence="4">Leaf</tissue>
    </source>
</reference>
<gene>
    <name evidence="4" type="ORF">QYE76_024739</name>
</gene>
<feature type="domain" description="Xylanase inhibitor C-terminal" evidence="3">
    <location>
        <begin position="259"/>
        <end position="404"/>
    </location>
</feature>
<evidence type="ECO:0000256" key="2">
    <source>
        <dbReference type="ARBA" id="ARBA00022801"/>
    </source>
</evidence>
<evidence type="ECO:0000313" key="5">
    <source>
        <dbReference type="Proteomes" id="UP001231189"/>
    </source>
</evidence>
<name>A0AAD8RDV3_LOLMU</name>
<dbReference type="Proteomes" id="UP001231189">
    <property type="component" value="Unassembled WGS sequence"/>
</dbReference>
<dbReference type="Pfam" id="PF14541">
    <property type="entry name" value="TAXi_C"/>
    <property type="match status" value="1"/>
</dbReference>
<keyword evidence="1" id="KW-0645">Protease</keyword>
<comment type="caution">
    <text evidence="4">The sequence shown here is derived from an EMBL/GenBank/DDBJ whole genome shotgun (WGS) entry which is preliminary data.</text>
</comment>
<sequence length="414" mass="42991">MHMTTYFCSRSRVRLLPILAILAIAASLLPVRKAMDVKATVAAVKGAASGVTEVSSSVSKKMNEAGEWLDRARDGAEFLNDHLDDIKEQLQSAAGGSSPPGAAVGYVIHTGNQKLSVSGIDIDSPVTRTGRCDVGARAVSCGALACRQLYGGQPVPNCATGAELCAPARFLKAALFSGPTPMSPLSLYACSPTPIRGTSAVLGLGRTGTLARRSGGFSYVLSGKQAGAFWLWLGGARAQQQGQGGIPTRLIANPAHPDRYYVKITSVLVGALPLQIPPGALDIRPSDGSGGVYLSTTMAIGMVLQGEVYELLVAALQNSLGTPDASSAWPCYFAGARRVPALPTITLVFANNAVMALQPGPSGSVWYPRMDGAQCLAVARSTTGETVLGTRAQMGRLMTYKLAADGVFGSTVTF</sequence>
<accession>A0AAD8RDV3</accession>
<dbReference type="InterPro" id="IPR032799">
    <property type="entry name" value="TAXi_C"/>
</dbReference>
<dbReference type="PANTHER" id="PTHR47967:SF134">
    <property type="entry name" value="XYLANASE INHIBITOR C-TERMINAL DOMAIN-CONTAINING PROTEIN"/>
    <property type="match status" value="1"/>
</dbReference>
<dbReference type="Gene3D" id="2.40.70.10">
    <property type="entry name" value="Acid Proteases"/>
    <property type="match status" value="1"/>
</dbReference>
<dbReference type="InterPro" id="IPR021109">
    <property type="entry name" value="Peptidase_aspartic_dom_sf"/>
</dbReference>
<keyword evidence="2" id="KW-0378">Hydrolase</keyword>
<proteinExistence type="predicted"/>